<reference evidence="1 2" key="1">
    <citation type="submission" date="2016-07" db="EMBL/GenBank/DDBJ databases">
        <title>Comparative genomics of the Campylobacter concisus group.</title>
        <authorList>
            <person name="Miller W.G."/>
            <person name="Yee E."/>
            <person name="Chapman M.H."/>
            <person name="Huynh S."/>
            <person name="Bono J.L."/>
            <person name="On S.L.W."/>
            <person name="StLeger J."/>
            <person name="Foster G."/>
            <person name="Parker C.T."/>
        </authorList>
    </citation>
    <scope>NUCLEOTIDE SEQUENCE [LARGE SCALE GENOMIC DNA]</scope>
    <source>
        <strain evidence="1 2">ATCC 33238</strain>
    </source>
</reference>
<dbReference type="EMBL" id="CP012543">
    <property type="protein sequence ID" value="QCD46860.1"/>
    <property type="molecule type" value="Genomic_DNA"/>
</dbReference>
<name>A0A6G5QMF9_CAMRE</name>
<accession>A0A6G5QMF9</accession>
<organism evidence="1 2">
    <name type="scientific">Campylobacter rectus</name>
    <name type="common">Wolinella recta</name>
    <dbReference type="NCBI Taxonomy" id="203"/>
    <lineage>
        <taxon>Bacteria</taxon>
        <taxon>Pseudomonadati</taxon>
        <taxon>Campylobacterota</taxon>
        <taxon>Epsilonproteobacteria</taxon>
        <taxon>Campylobacterales</taxon>
        <taxon>Campylobacteraceae</taxon>
        <taxon>Campylobacter</taxon>
    </lineage>
</organism>
<dbReference type="Proteomes" id="UP000502377">
    <property type="component" value="Chromosome"/>
</dbReference>
<dbReference type="KEGG" id="crx:CRECT_1201"/>
<evidence type="ECO:0000313" key="2">
    <source>
        <dbReference type="Proteomes" id="UP000502377"/>
    </source>
</evidence>
<sequence>MAFVFEEKIGEENIFDKVKADARDKIDKGLLPFRCSLLYFAPGWRINGGLDAWLMRYGT</sequence>
<evidence type="ECO:0000313" key="1">
    <source>
        <dbReference type="EMBL" id="QCD46860.1"/>
    </source>
</evidence>
<dbReference type="AlphaFoldDB" id="A0A6G5QMF9"/>
<dbReference type="RefSeq" id="WP_004319935.1">
    <property type="nucleotide sequence ID" value="NZ_CP012543.1"/>
</dbReference>
<gene>
    <name evidence="1" type="ORF">CRECT_1201</name>
</gene>
<proteinExistence type="predicted"/>
<protein>
    <submittedName>
        <fullName evidence="1">Uncharacterized protein</fullName>
    </submittedName>
</protein>